<dbReference type="SMART" id="SM00829">
    <property type="entry name" value="PKS_ER"/>
    <property type="match status" value="1"/>
</dbReference>
<accession>A0A5P0ZLM0</accession>
<proteinExistence type="predicted"/>
<dbReference type="AlphaFoldDB" id="A0A5P0ZLM0"/>
<dbReference type="SUPFAM" id="SSF51735">
    <property type="entry name" value="NAD(P)-binding Rossmann-fold domains"/>
    <property type="match status" value="1"/>
</dbReference>
<dbReference type="SUPFAM" id="SSF50129">
    <property type="entry name" value="GroES-like"/>
    <property type="match status" value="1"/>
</dbReference>
<dbReference type="OrthoDB" id="9792162at2"/>
<protein>
    <submittedName>
        <fullName evidence="4">Zinc-binding dehydrogenase</fullName>
    </submittedName>
</protein>
<dbReference type="RefSeq" id="WP_153384013.1">
    <property type="nucleotide sequence ID" value="NZ_VDFM01000023.1"/>
</dbReference>
<organism evidence="4 5">
    <name type="scientific">Companilactobacillus mishanensis</name>
    <dbReference type="NCBI Taxonomy" id="2486008"/>
    <lineage>
        <taxon>Bacteria</taxon>
        <taxon>Bacillati</taxon>
        <taxon>Bacillota</taxon>
        <taxon>Bacilli</taxon>
        <taxon>Lactobacillales</taxon>
        <taxon>Lactobacillaceae</taxon>
        <taxon>Companilactobacillus</taxon>
    </lineage>
</organism>
<sequence length="318" mass="34580">MKAVVVKHPGGPEVLEYIDVASPEVKPGWSLVQVKGFGINHSEIFTRQGYSPNVKFPRILGIEAVGVIAETTDSDNLPKGQQVMSFMGEMGRDFDGGYAEYVLLPNDQIFPINSNLSWEDLATIPETYYTAYGALLGLQLKDGDSLLVRGGTSGVGVAATKLAKAINSTVQVSGTTRNLAKSDLLKKVGYDEVIQDVDDDLKTSLQYDKILDLIGPKTIKDSLGKLAMNGIASCTGELGGEWTVDDFEPIGDIPNNRYLTSFASADVSVPRLHDLLHLIEDKHVDVKPTKVFTLEDVKKAHEYLEGNHSFGKVVIVVK</sequence>
<gene>
    <name evidence="4" type="ORF">FHL02_11090</name>
</gene>
<dbReference type="InterPro" id="IPR011032">
    <property type="entry name" value="GroES-like_sf"/>
</dbReference>
<evidence type="ECO:0000256" key="2">
    <source>
        <dbReference type="ARBA" id="ARBA00023002"/>
    </source>
</evidence>
<dbReference type="InterPro" id="IPR020843">
    <property type="entry name" value="ER"/>
</dbReference>
<dbReference type="GO" id="GO:0070402">
    <property type="term" value="F:NADPH binding"/>
    <property type="evidence" value="ECO:0007669"/>
    <property type="project" value="TreeGrafter"/>
</dbReference>
<dbReference type="Gene3D" id="3.90.180.10">
    <property type="entry name" value="Medium-chain alcohol dehydrogenases, catalytic domain"/>
    <property type="match status" value="1"/>
</dbReference>
<dbReference type="Pfam" id="PF08240">
    <property type="entry name" value="ADH_N"/>
    <property type="match status" value="1"/>
</dbReference>
<dbReference type="PANTHER" id="PTHR48106">
    <property type="entry name" value="QUINONE OXIDOREDUCTASE PIG3-RELATED"/>
    <property type="match status" value="1"/>
</dbReference>
<evidence type="ECO:0000313" key="4">
    <source>
        <dbReference type="EMBL" id="MQS53567.1"/>
    </source>
</evidence>
<evidence type="ECO:0000259" key="3">
    <source>
        <dbReference type="SMART" id="SM00829"/>
    </source>
</evidence>
<evidence type="ECO:0000313" key="5">
    <source>
        <dbReference type="Proteomes" id="UP000380386"/>
    </source>
</evidence>
<dbReference type="GO" id="GO:0016651">
    <property type="term" value="F:oxidoreductase activity, acting on NAD(P)H"/>
    <property type="evidence" value="ECO:0007669"/>
    <property type="project" value="TreeGrafter"/>
</dbReference>
<feature type="domain" description="Enoyl reductase (ER)" evidence="3">
    <location>
        <begin position="10"/>
        <end position="315"/>
    </location>
</feature>
<name>A0A5P0ZLM0_9LACO</name>
<dbReference type="EMBL" id="VDFM01000023">
    <property type="protein sequence ID" value="MQS53567.1"/>
    <property type="molecule type" value="Genomic_DNA"/>
</dbReference>
<comment type="caution">
    <text evidence="4">The sequence shown here is derived from an EMBL/GenBank/DDBJ whole genome shotgun (WGS) entry which is preliminary data.</text>
</comment>
<dbReference type="InterPro" id="IPR013154">
    <property type="entry name" value="ADH-like_N"/>
</dbReference>
<dbReference type="PANTHER" id="PTHR48106:SF18">
    <property type="entry name" value="QUINONE OXIDOREDUCTASE PIG3"/>
    <property type="match status" value="1"/>
</dbReference>
<dbReference type="Pfam" id="PF13602">
    <property type="entry name" value="ADH_zinc_N_2"/>
    <property type="match status" value="1"/>
</dbReference>
<evidence type="ECO:0000256" key="1">
    <source>
        <dbReference type="ARBA" id="ARBA00022857"/>
    </source>
</evidence>
<dbReference type="Proteomes" id="UP000380386">
    <property type="component" value="Unassembled WGS sequence"/>
</dbReference>
<dbReference type="CDD" id="cd08243">
    <property type="entry name" value="quinone_oxidoreductase_like_1"/>
    <property type="match status" value="1"/>
</dbReference>
<dbReference type="InterPro" id="IPR036291">
    <property type="entry name" value="NAD(P)-bd_dom_sf"/>
</dbReference>
<dbReference type="Gene3D" id="3.40.50.720">
    <property type="entry name" value="NAD(P)-binding Rossmann-like Domain"/>
    <property type="match status" value="1"/>
</dbReference>
<reference evidence="4 5" key="1">
    <citation type="journal article" date="2019" name="Syst. Appl. Microbiol.">
        <title>Polyphasic characterization of two novel Lactobacillus spp. isolated from blown salami packages: Description of Lactobacillus halodurans sp. nov. and Lactobacillus salsicarnum sp. nov.</title>
        <authorList>
            <person name="Schuster J.A."/>
            <person name="Klingl A."/>
            <person name="Vogel R.F."/>
            <person name="Ehrmann M.A."/>
        </authorList>
    </citation>
    <scope>NUCLEOTIDE SEQUENCE [LARGE SCALE GENOMIC DNA]</scope>
    <source>
        <strain evidence="4 5">TMW 1.2118</strain>
    </source>
</reference>
<keyword evidence="1" id="KW-0521">NADP</keyword>
<keyword evidence="2" id="KW-0560">Oxidoreductase</keyword>